<evidence type="ECO:0000313" key="3">
    <source>
        <dbReference type="Proteomes" id="UP000030764"/>
    </source>
</evidence>
<reference evidence="2 3" key="1">
    <citation type="journal article" date="2014" name="Nat. Genet.">
        <title>Genome and transcriptome of the porcine whipworm Trichuris suis.</title>
        <authorList>
            <person name="Jex A.R."/>
            <person name="Nejsum P."/>
            <person name="Schwarz E.M."/>
            <person name="Hu L."/>
            <person name="Young N.D."/>
            <person name="Hall R.S."/>
            <person name="Korhonen P.K."/>
            <person name="Liao S."/>
            <person name="Thamsborg S."/>
            <person name="Xia J."/>
            <person name="Xu P."/>
            <person name="Wang S."/>
            <person name="Scheerlinck J.P."/>
            <person name="Hofmann A."/>
            <person name="Sternberg P.W."/>
            <person name="Wang J."/>
            <person name="Gasser R.B."/>
        </authorList>
    </citation>
    <scope>NUCLEOTIDE SEQUENCE [LARGE SCALE GENOMIC DNA]</scope>
    <source>
        <strain evidence="2">DCEP-RM93F</strain>
        <strain evidence="1">DCEP-RM93M</strain>
    </source>
</reference>
<protein>
    <submittedName>
        <fullName evidence="2">Uncharacterized protein</fullName>
    </submittedName>
</protein>
<accession>A0A085MTV0</accession>
<dbReference type="Proteomes" id="UP000030758">
    <property type="component" value="Unassembled WGS sequence"/>
</dbReference>
<dbReference type="EMBL" id="KL363355">
    <property type="protein sequence ID" value="KFD46741.1"/>
    <property type="molecule type" value="Genomic_DNA"/>
</dbReference>
<evidence type="ECO:0000313" key="1">
    <source>
        <dbReference type="EMBL" id="KFD46741.1"/>
    </source>
</evidence>
<evidence type="ECO:0000313" key="2">
    <source>
        <dbReference type="EMBL" id="KFD60646.1"/>
    </source>
</evidence>
<dbReference type="Proteomes" id="UP000030764">
    <property type="component" value="Unassembled WGS sequence"/>
</dbReference>
<keyword evidence="3" id="KW-1185">Reference proteome</keyword>
<name>A0A085MTV0_9BILA</name>
<sequence>MVVAGVPVADRWCSNRGRYVPGKDVRWFDSVHADAGVLAADPYGISFVILSDNEVVLSHSYETHAFISTNQSKMRKVPS</sequence>
<proteinExistence type="predicted"/>
<dbReference type="EMBL" id="KL367655">
    <property type="protein sequence ID" value="KFD60646.1"/>
    <property type="molecule type" value="Genomic_DNA"/>
</dbReference>
<gene>
    <name evidence="1" type="ORF">M513_12368</name>
    <name evidence="2" type="ORF">M514_12368</name>
</gene>
<organism evidence="2">
    <name type="scientific">Trichuris suis</name>
    <name type="common">pig whipworm</name>
    <dbReference type="NCBI Taxonomy" id="68888"/>
    <lineage>
        <taxon>Eukaryota</taxon>
        <taxon>Metazoa</taxon>
        <taxon>Ecdysozoa</taxon>
        <taxon>Nematoda</taxon>
        <taxon>Enoplea</taxon>
        <taxon>Dorylaimia</taxon>
        <taxon>Trichinellida</taxon>
        <taxon>Trichuridae</taxon>
        <taxon>Trichuris</taxon>
    </lineage>
</organism>
<dbReference type="AlphaFoldDB" id="A0A085MTV0"/>